<dbReference type="EMBL" id="JAIWYP010000007">
    <property type="protein sequence ID" value="KAH3799124.1"/>
    <property type="molecule type" value="Genomic_DNA"/>
</dbReference>
<reference evidence="1" key="2">
    <citation type="submission" date="2020-11" db="EMBL/GenBank/DDBJ databases">
        <authorList>
            <person name="McCartney M.A."/>
            <person name="Auch B."/>
            <person name="Kono T."/>
            <person name="Mallez S."/>
            <person name="Becker A."/>
            <person name="Gohl D.M."/>
            <person name="Silverstein K.A.T."/>
            <person name="Koren S."/>
            <person name="Bechman K.B."/>
            <person name="Herman A."/>
            <person name="Abrahante J.E."/>
            <person name="Garbe J."/>
        </authorList>
    </citation>
    <scope>NUCLEOTIDE SEQUENCE</scope>
    <source>
        <strain evidence="1">Duluth1</strain>
        <tissue evidence="1">Whole animal</tissue>
    </source>
</reference>
<evidence type="ECO:0000313" key="2">
    <source>
        <dbReference type="Proteomes" id="UP000828390"/>
    </source>
</evidence>
<organism evidence="1 2">
    <name type="scientific">Dreissena polymorpha</name>
    <name type="common">Zebra mussel</name>
    <name type="synonym">Mytilus polymorpha</name>
    <dbReference type="NCBI Taxonomy" id="45954"/>
    <lineage>
        <taxon>Eukaryota</taxon>
        <taxon>Metazoa</taxon>
        <taxon>Spiralia</taxon>
        <taxon>Lophotrochozoa</taxon>
        <taxon>Mollusca</taxon>
        <taxon>Bivalvia</taxon>
        <taxon>Autobranchia</taxon>
        <taxon>Heteroconchia</taxon>
        <taxon>Euheterodonta</taxon>
        <taxon>Imparidentia</taxon>
        <taxon>Neoheterodontei</taxon>
        <taxon>Myida</taxon>
        <taxon>Dreissenoidea</taxon>
        <taxon>Dreissenidae</taxon>
        <taxon>Dreissena</taxon>
    </lineage>
</organism>
<dbReference type="AlphaFoldDB" id="A0A9D4FK34"/>
<proteinExistence type="predicted"/>
<evidence type="ECO:0000313" key="1">
    <source>
        <dbReference type="EMBL" id="KAH3799124.1"/>
    </source>
</evidence>
<dbReference type="Proteomes" id="UP000828390">
    <property type="component" value="Unassembled WGS sequence"/>
</dbReference>
<accession>A0A9D4FK34</accession>
<reference evidence="1" key="1">
    <citation type="journal article" date="2019" name="bioRxiv">
        <title>The Genome of the Zebra Mussel, Dreissena polymorpha: A Resource for Invasive Species Research.</title>
        <authorList>
            <person name="McCartney M.A."/>
            <person name="Auch B."/>
            <person name="Kono T."/>
            <person name="Mallez S."/>
            <person name="Zhang Y."/>
            <person name="Obille A."/>
            <person name="Becker A."/>
            <person name="Abrahante J.E."/>
            <person name="Garbe J."/>
            <person name="Badalamenti J.P."/>
            <person name="Herman A."/>
            <person name="Mangelson H."/>
            <person name="Liachko I."/>
            <person name="Sullivan S."/>
            <person name="Sone E.D."/>
            <person name="Koren S."/>
            <person name="Silverstein K.A.T."/>
            <person name="Beckman K.B."/>
            <person name="Gohl D.M."/>
        </authorList>
    </citation>
    <scope>NUCLEOTIDE SEQUENCE</scope>
    <source>
        <strain evidence="1">Duluth1</strain>
        <tissue evidence="1">Whole animal</tissue>
    </source>
</reference>
<comment type="caution">
    <text evidence="1">The sequence shown here is derived from an EMBL/GenBank/DDBJ whole genome shotgun (WGS) entry which is preliminary data.</text>
</comment>
<keyword evidence="2" id="KW-1185">Reference proteome</keyword>
<gene>
    <name evidence="1" type="ORF">DPMN_152727</name>
</gene>
<sequence length="63" mass="6654">MVLLSLSENCRSKISKSVSSVSSPIEVVVLRRDHSTVAFTISTSASAGDTTTLHPLLVKAVLI</sequence>
<name>A0A9D4FK34_DREPO</name>
<protein>
    <submittedName>
        <fullName evidence="1">Uncharacterized protein</fullName>
    </submittedName>
</protein>